<evidence type="ECO:0000313" key="2">
    <source>
        <dbReference type="EMBL" id="NML47158.1"/>
    </source>
</evidence>
<gene>
    <name evidence="2" type="ORF">HHL11_25655</name>
</gene>
<evidence type="ECO:0000313" key="3">
    <source>
        <dbReference type="Proteomes" id="UP000541185"/>
    </source>
</evidence>
<dbReference type="EMBL" id="JABBFX010000003">
    <property type="protein sequence ID" value="NML47158.1"/>
    <property type="molecule type" value="Genomic_DNA"/>
</dbReference>
<organism evidence="2 3">
    <name type="scientific">Ramlibacter agri</name>
    <dbReference type="NCBI Taxonomy" id="2728837"/>
    <lineage>
        <taxon>Bacteria</taxon>
        <taxon>Pseudomonadati</taxon>
        <taxon>Pseudomonadota</taxon>
        <taxon>Betaproteobacteria</taxon>
        <taxon>Burkholderiales</taxon>
        <taxon>Comamonadaceae</taxon>
        <taxon>Ramlibacter</taxon>
    </lineage>
</organism>
<dbReference type="PANTHER" id="PTHR20883">
    <property type="entry name" value="PHYTANOYL-COA DIOXYGENASE DOMAIN CONTAINING 1"/>
    <property type="match status" value="1"/>
</dbReference>
<dbReference type="GO" id="GO:0005506">
    <property type="term" value="F:iron ion binding"/>
    <property type="evidence" value="ECO:0007669"/>
    <property type="project" value="UniProtKB-ARBA"/>
</dbReference>
<dbReference type="AlphaFoldDB" id="A0A848HHJ6"/>
<protein>
    <submittedName>
        <fullName evidence="2">Proline hydroxylase</fullName>
    </submittedName>
</protein>
<reference evidence="2 3" key="1">
    <citation type="submission" date="2020-04" db="EMBL/GenBank/DDBJ databases">
        <title>Ramlibacter sp. G-1-2-2 isolated from soil.</title>
        <authorList>
            <person name="Dahal R.H."/>
        </authorList>
    </citation>
    <scope>NUCLEOTIDE SEQUENCE [LARGE SCALE GENOMIC DNA]</scope>
    <source>
        <strain evidence="2 3">G-1-2-2</strain>
    </source>
</reference>
<dbReference type="PANTHER" id="PTHR20883:SF48">
    <property type="entry name" value="ECTOINE DIOXYGENASE"/>
    <property type="match status" value="1"/>
</dbReference>
<sequence>MRLTEEQLRRLDEDGFLVLPGVFTPEEVELLRGEVPGMVAEQRPENPREAGKSTVRNILSLHRRNELYRRLVSHPRMLEAARQILGEECYPQQVKINLKTGFDGGGFEWHTDFATHHNRDGVPKPRALNFHIHLDDVTEFNGPLMFVPGSHKREIPLKRSVDGEKWELWTVPHEAVTELVNELGMVSAKGPRGTLLVFGDNLLHVSAANVSPYPRWIFSVIYNPCSNPATKDVPEMAHERDRRPLQSLADDCLLQPVLPAAA</sequence>
<evidence type="ECO:0000256" key="1">
    <source>
        <dbReference type="ARBA" id="ARBA00001954"/>
    </source>
</evidence>
<dbReference type="InterPro" id="IPR008775">
    <property type="entry name" value="Phytyl_CoA_dOase-like"/>
</dbReference>
<name>A0A848HHJ6_9BURK</name>
<dbReference type="Proteomes" id="UP000541185">
    <property type="component" value="Unassembled WGS sequence"/>
</dbReference>
<proteinExistence type="predicted"/>
<dbReference type="RefSeq" id="WP_169421450.1">
    <property type="nucleotide sequence ID" value="NZ_JABBFX010000003.1"/>
</dbReference>
<dbReference type="Pfam" id="PF05721">
    <property type="entry name" value="PhyH"/>
    <property type="match status" value="1"/>
</dbReference>
<comment type="cofactor">
    <cofactor evidence="1">
        <name>Fe(2+)</name>
        <dbReference type="ChEBI" id="CHEBI:29033"/>
    </cofactor>
</comment>
<dbReference type="GO" id="GO:0016706">
    <property type="term" value="F:2-oxoglutarate-dependent dioxygenase activity"/>
    <property type="evidence" value="ECO:0007669"/>
    <property type="project" value="UniProtKB-ARBA"/>
</dbReference>
<accession>A0A848HHJ6</accession>
<dbReference type="SUPFAM" id="SSF51197">
    <property type="entry name" value="Clavaminate synthase-like"/>
    <property type="match status" value="1"/>
</dbReference>
<comment type="caution">
    <text evidence="2">The sequence shown here is derived from an EMBL/GenBank/DDBJ whole genome shotgun (WGS) entry which is preliminary data.</text>
</comment>
<keyword evidence="3" id="KW-1185">Reference proteome</keyword>
<dbReference type="Gene3D" id="2.60.120.620">
    <property type="entry name" value="q2cbj1_9rhob like domain"/>
    <property type="match status" value="1"/>
</dbReference>